<evidence type="ECO:0000256" key="1">
    <source>
        <dbReference type="ARBA" id="ARBA00022679"/>
    </source>
</evidence>
<dbReference type="InterPro" id="IPR037171">
    <property type="entry name" value="NagB/RpiA_transferase-like"/>
</dbReference>
<feature type="domain" description="Zn(2)-C6 fungal-type" evidence="5">
    <location>
        <begin position="7"/>
        <end position="39"/>
    </location>
</feature>
<comment type="caution">
    <text evidence="6">The sequence shown here is derived from an EMBL/GenBank/DDBJ whole genome shotgun (WGS) entry which is preliminary data.</text>
</comment>
<feature type="region of interest" description="Disordered" evidence="3">
    <location>
        <begin position="1048"/>
        <end position="1067"/>
    </location>
</feature>
<feature type="transmembrane region" description="Helical" evidence="4">
    <location>
        <begin position="233"/>
        <end position="254"/>
    </location>
</feature>
<dbReference type="OrthoDB" id="3429912at2759"/>
<dbReference type="CDD" id="cd12148">
    <property type="entry name" value="fungal_TF_MHR"/>
    <property type="match status" value="1"/>
</dbReference>
<dbReference type="InterPro" id="IPR004164">
    <property type="entry name" value="CoA_transf_AS"/>
</dbReference>
<evidence type="ECO:0000313" key="7">
    <source>
        <dbReference type="Proteomes" id="UP000756921"/>
    </source>
</evidence>
<dbReference type="Pfam" id="PF01144">
    <property type="entry name" value="CoA_trans"/>
    <property type="match status" value="2"/>
</dbReference>
<dbReference type="PROSITE" id="PS50048">
    <property type="entry name" value="ZN2_CY6_FUNGAL_2"/>
    <property type="match status" value="1"/>
</dbReference>
<protein>
    <submittedName>
        <fullName evidence="6">Coenzyme a</fullName>
    </submittedName>
</protein>
<dbReference type="InterPro" id="IPR004165">
    <property type="entry name" value="CoA_trans_fam_I"/>
</dbReference>
<keyword evidence="4" id="KW-0472">Membrane</keyword>
<dbReference type="NCBIfam" id="TIGR02429">
    <property type="entry name" value="pcaI_scoA_fam"/>
    <property type="match status" value="1"/>
</dbReference>
<dbReference type="Proteomes" id="UP000756921">
    <property type="component" value="Unassembled WGS sequence"/>
</dbReference>
<dbReference type="InterPro" id="IPR012791">
    <property type="entry name" value="3-oxoacid_CoA-transf_B"/>
</dbReference>
<dbReference type="PANTHER" id="PTHR13707">
    <property type="entry name" value="KETOACID-COENZYME A TRANSFERASE"/>
    <property type="match status" value="1"/>
</dbReference>
<feature type="compositionally biased region" description="Low complexity" evidence="3">
    <location>
        <begin position="95"/>
        <end position="116"/>
    </location>
</feature>
<evidence type="ECO:0000313" key="6">
    <source>
        <dbReference type="EMBL" id="KAF9734289.1"/>
    </source>
</evidence>
<dbReference type="InterPro" id="IPR012792">
    <property type="entry name" value="3-oxoacid_CoA-transf_A"/>
</dbReference>
<proteinExistence type="predicted"/>
<keyword evidence="7" id="KW-1185">Reference proteome</keyword>
<dbReference type="GO" id="GO:0008270">
    <property type="term" value="F:zinc ion binding"/>
    <property type="evidence" value="ECO:0007669"/>
    <property type="project" value="InterPro"/>
</dbReference>
<keyword evidence="2" id="KW-0539">Nucleus</keyword>
<dbReference type="EMBL" id="WJXW01000007">
    <property type="protein sequence ID" value="KAF9734289.1"/>
    <property type="molecule type" value="Genomic_DNA"/>
</dbReference>
<dbReference type="FunFam" id="3.40.1080.10:FF:000001">
    <property type="entry name" value="Succinyl-coa:3-ketoacid-coenzyme a transferase subunit b"/>
    <property type="match status" value="1"/>
</dbReference>
<accession>A0A9P6KQ63</accession>
<feature type="compositionally biased region" description="Polar residues" evidence="3">
    <location>
        <begin position="146"/>
        <end position="159"/>
    </location>
</feature>
<dbReference type="PROSITE" id="PS01274">
    <property type="entry name" value="COA_TRANSF_2"/>
    <property type="match status" value="1"/>
</dbReference>
<keyword evidence="4" id="KW-1133">Transmembrane helix</keyword>
<dbReference type="SUPFAM" id="SSF100950">
    <property type="entry name" value="NagB/RpiA/CoA transferase-like"/>
    <property type="match status" value="2"/>
</dbReference>
<evidence type="ECO:0000256" key="3">
    <source>
        <dbReference type="SAM" id="MobiDB-lite"/>
    </source>
</evidence>
<reference evidence="6" key="1">
    <citation type="journal article" date="2020" name="Mol. Plant Microbe Interact.">
        <title>Genome Sequence of the Biocontrol Agent Coniothyrium minitans strain Conio (IMI 134523).</title>
        <authorList>
            <person name="Patel D."/>
            <person name="Shittu T.A."/>
            <person name="Baroncelli R."/>
            <person name="Muthumeenakshi S."/>
            <person name="Osborne T.H."/>
            <person name="Janganan T.K."/>
            <person name="Sreenivasaprasad S."/>
        </authorList>
    </citation>
    <scope>NUCLEOTIDE SEQUENCE</scope>
    <source>
        <strain evidence="6">Conio</strain>
    </source>
</reference>
<dbReference type="GO" id="GO:0008410">
    <property type="term" value="F:CoA-transferase activity"/>
    <property type="evidence" value="ECO:0007669"/>
    <property type="project" value="InterPro"/>
</dbReference>
<dbReference type="SUPFAM" id="SSF57701">
    <property type="entry name" value="Zn2/Cys6 DNA-binding domain"/>
    <property type="match status" value="1"/>
</dbReference>
<name>A0A9P6KQ63_9PLEO</name>
<evidence type="ECO:0000256" key="4">
    <source>
        <dbReference type="SAM" id="Phobius"/>
    </source>
</evidence>
<dbReference type="SMART" id="SM00882">
    <property type="entry name" value="CoA_trans"/>
    <property type="match status" value="2"/>
</dbReference>
<keyword evidence="4" id="KW-0812">Transmembrane</keyword>
<dbReference type="PROSITE" id="PS00463">
    <property type="entry name" value="ZN2_CY6_FUNGAL_1"/>
    <property type="match status" value="1"/>
</dbReference>
<dbReference type="PANTHER" id="PTHR13707:SF60">
    <property type="entry name" value="ACETATE COA-TRANSFERASE SUBUNIT ALPHA"/>
    <property type="match status" value="1"/>
</dbReference>
<dbReference type="Gene3D" id="4.10.240.10">
    <property type="entry name" value="Zn(2)-C6 fungal-type DNA-binding domain"/>
    <property type="match status" value="1"/>
</dbReference>
<dbReference type="Pfam" id="PF00172">
    <property type="entry name" value="Zn_clus"/>
    <property type="match status" value="1"/>
</dbReference>
<sequence>MASKQAACMACRRSKIRCKRGLGADTCEKCLGSGIECVIPGGFHIGRQKGVRNKRTGLEKALHQIEEAIKKSKADPNSSGNTLEQLQQLLVEARGSGASSNSSPSSSVPAPSEGVAHVSDDQQALDDAENPLQLLARASDLRLTSPQASDNMFTPSASHKSSDVDQQSDVHRFFLPIKASLDRGPSYDPIDLGLVTEEEAELLLSFYHEKLAHTRWGTDTATHTLDFCRRQSAFLLTSLLAASSLFLPSAAAMCKRLLVHRKFMAEQVIARRFRSVEIVIAFMVNVPWMHPGVNAGDDDTGLYMSTALSIALDLSLNKIIVPSSCFDQEILKRVPKGHCLDARKALAMDGFEDAEVTSEFGMQMLRRRERAWIALFVLDRGIGLARGRAFCATVTPLITYCDVWHINMTPDPQDGPLVSMAVLRRDLDDLFRSVRSKCDSYQASDVGSETAEDIESTIEGFFNTWIAKWTHTIGEGEQKILPPYVEILLPHTRLSAYSHVINHPTAPLEVKRLLRGSTLSAALNVMRVAIQGEVRLKSMPNNTVTMICFAACVALTLSAPSPYGSYNLAPSVRNLIEETATVLERIGSTPSHRNGASVIYGKSLRELVKRAPELPPLVQPPASFNYVSQPQAPDNSLFAPAADLLQSSNRPQYQLPNSWPEPLQFSAMSGNEIIETVMNVGDFNSSLLDIPMQDANTFMWMDWINPMDPGFYKYSIPGNSDKIRAAVHVSRTPLTTRPCSTLTMESSSRLLLTLPSRICANRPVPAQLRAAPYLDSRWRFASQKRFKTIPASREPTIDRSRSKVFPSADEAVADIQSGSTVLSAGFGLCGVADTLIHAIKNRGAKSLHSLTAVSNNAGIEDVGGLALITKSGQVNKLIISFLGNNKALEKQYLSGGITIELCPQGTLAERIRAAGAGIPAFYTPTAVNTLLQDGKIPARHDNEGNVVGYGTPREVREFNGRSYLMETALPGDVAILRAWKADEQGNCVFRYTTKAFGPIMAKAARLTIVEAEEIVPVGSLSPNDIHLPGIFVNRIVPATAPKNVEIKKLRDPKDDGKPSKQSEDAMRRNRIARRAAKELKHGYYVNLGVGIPTMAANFVPDGTKVWLQSENGILGMGPHPTEAELDPDIINAGKQTVTLLPGASTFDSAESFGMIRGGHVDVSILGALQVSTSGDLANYMIPGKVFKGMGGAMDLVGNPDATKVVVATEHVAKDGSSKIVQDCKLPLTGAKCISTIITDMCVFEVDRKKGGLTLTEVAEGVTVEDVRSKTDAKFTVAEDLKNMEEW</sequence>
<feature type="region of interest" description="Disordered" evidence="3">
    <location>
        <begin position="93"/>
        <end position="120"/>
    </location>
</feature>
<dbReference type="InterPro" id="IPR001138">
    <property type="entry name" value="Zn2Cys6_DnaBD"/>
</dbReference>
<dbReference type="NCBIfam" id="TIGR02428">
    <property type="entry name" value="pcaJ_scoB_fam"/>
    <property type="match status" value="1"/>
</dbReference>
<keyword evidence="1" id="KW-0808">Transferase</keyword>
<dbReference type="InterPro" id="IPR036864">
    <property type="entry name" value="Zn2-C6_fun-type_DNA-bd_sf"/>
</dbReference>
<organism evidence="6 7">
    <name type="scientific">Paraphaeosphaeria minitans</name>
    <dbReference type="NCBI Taxonomy" id="565426"/>
    <lineage>
        <taxon>Eukaryota</taxon>
        <taxon>Fungi</taxon>
        <taxon>Dikarya</taxon>
        <taxon>Ascomycota</taxon>
        <taxon>Pezizomycotina</taxon>
        <taxon>Dothideomycetes</taxon>
        <taxon>Pleosporomycetidae</taxon>
        <taxon>Pleosporales</taxon>
        <taxon>Massarineae</taxon>
        <taxon>Didymosphaeriaceae</taxon>
        <taxon>Paraphaeosphaeria</taxon>
    </lineage>
</organism>
<evidence type="ECO:0000256" key="2">
    <source>
        <dbReference type="ARBA" id="ARBA00023242"/>
    </source>
</evidence>
<feature type="region of interest" description="Disordered" evidence="3">
    <location>
        <begin position="146"/>
        <end position="165"/>
    </location>
</feature>
<gene>
    <name evidence="6" type="ORF">PMIN01_07192</name>
</gene>
<dbReference type="CDD" id="cd00067">
    <property type="entry name" value="GAL4"/>
    <property type="match status" value="1"/>
</dbReference>
<evidence type="ECO:0000259" key="5">
    <source>
        <dbReference type="PROSITE" id="PS50048"/>
    </source>
</evidence>
<dbReference type="GO" id="GO:0000981">
    <property type="term" value="F:DNA-binding transcription factor activity, RNA polymerase II-specific"/>
    <property type="evidence" value="ECO:0007669"/>
    <property type="project" value="InterPro"/>
</dbReference>
<dbReference type="Gene3D" id="3.40.1080.10">
    <property type="entry name" value="Glutaconate Coenzyme A-transferase"/>
    <property type="match status" value="2"/>
</dbReference>